<dbReference type="EMBL" id="JTDE01008952">
    <property type="protein sequence ID" value="KAF7234672.1"/>
    <property type="molecule type" value="Genomic_DNA"/>
</dbReference>
<protein>
    <submittedName>
        <fullName evidence="2">Uncharacterized protein</fullName>
    </submittedName>
</protein>
<feature type="region of interest" description="Disordered" evidence="1">
    <location>
        <begin position="108"/>
        <end position="136"/>
    </location>
</feature>
<accession>A0A8S9YDY1</accession>
<dbReference type="Proteomes" id="UP000822476">
    <property type="component" value="Unassembled WGS sequence"/>
</dbReference>
<dbReference type="OrthoDB" id="6309199at2759"/>
<evidence type="ECO:0000313" key="2">
    <source>
        <dbReference type="EMBL" id="KAF7234672.1"/>
    </source>
</evidence>
<sequence>MLWKNQNNISFVHEQVRSQFTEFLRLQPNKVDHINTERRQIYKEPTNQTLARMEARITFNNSRLVADGINYTCPPFKELVKATLNSRFFYSSTSYLWRRVNILEETPDGRSADTTTASPASDQTSGSNDSVITVRTTTRGGGGELYICTGIHGTIMSNNVLLSLPSFLFCRIFNCASQNNIWDKLEYSLMFFRCMNSPISSLTFGL</sequence>
<name>A0A8S9YDY1_9TREM</name>
<keyword evidence="3" id="KW-1185">Reference proteome</keyword>
<feature type="compositionally biased region" description="Polar residues" evidence="1">
    <location>
        <begin position="112"/>
        <end position="131"/>
    </location>
</feature>
<proteinExistence type="predicted"/>
<evidence type="ECO:0000256" key="1">
    <source>
        <dbReference type="SAM" id="MobiDB-lite"/>
    </source>
</evidence>
<dbReference type="AlphaFoldDB" id="A0A8S9YDY1"/>
<gene>
    <name evidence="2" type="ORF">EG68_11629</name>
</gene>
<organism evidence="2 3">
    <name type="scientific">Paragonimus skrjabini miyazakii</name>
    <dbReference type="NCBI Taxonomy" id="59628"/>
    <lineage>
        <taxon>Eukaryota</taxon>
        <taxon>Metazoa</taxon>
        <taxon>Spiralia</taxon>
        <taxon>Lophotrochozoa</taxon>
        <taxon>Platyhelminthes</taxon>
        <taxon>Trematoda</taxon>
        <taxon>Digenea</taxon>
        <taxon>Plagiorchiida</taxon>
        <taxon>Troglotremata</taxon>
        <taxon>Troglotrematidae</taxon>
        <taxon>Paragonimus</taxon>
    </lineage>
</organism>
<reference evidence="2" key="1">
    <citation type="submission" date="2019-07" db="EMBL/GenBank/DDBJ databases">
        <title>Annotation for the trematode Paragonimus miyazaki's.</title>
        <authorList>
            <person name="Choi Y.-J."/>
        </authorList>
    </citation>
    <scope>NUCLEOTIDE SEQUENCE</scope>
    <source>
        <strain evidence="2">Japan</strain>
    </source>
</reference>
<evidence type="ECO:0000313" key="3">
    <source>
        <dbReference type="Proteomes" id="UP000822476"/>
    </source>
</evidence>
<comment type="caution">
    <text evidence="2">The sequence shown here is derived from an EMBL/GenBank/DDBJ whole genome shotgun (WGS) entry which is preliminary data.</text>
</comment>